<dbReference type="EMBL" id="JANPWB010000011">
    <property type="protein sequence ID" value="KAJ1121982.1"/>
    <property type="molecule type" value="Genomic_DNA"/>
</dbReference>
<protein>
    <submittedName>
        <fullName evidence="3">Uncharacterized protein</fullName>
    </submittedName>
</protein>
<dbReference type="Proteomes" id="UP001066276">
    <property type="component" value="Chromosome 7"/>
</dbReference>
<dbReference type="AlphaFoldDB" id="A0AAV7P550"/>
<accession>A0AAV7P550</accession>
<evidence type="ECO:0000313" key="3">
    <source>
        <dbReference type="EMBL" id="KAJ1121984.1"/>
    </source>
</evidence>
<dbReference type="EMBL" id="JANPWB010000011">
    <property type="protein sequence ID" value="KAJ1121984.1"/>
    <property type="molecule type" value="Genomic_DNA"/>
</dbReference>
<dbReference type="Gene3D" id="3.30.250.20">
    <property type="entry name" value="L1 transposable element, C-terminal domain"/>
    <property type="match status" value="1"/>
</dbReference>
<keyword evidence="4" id="KW-1185">Reference proteome</keyword>
<dbReference type="InterPro" id="IPR042566">
    <property type="entry name" value="L1_C"/>
</dbReference>
<feature type="region of interest" description="Disordered" evidence="1">
    <location>
        <begin position="202"/>
        <end position="232"/>
    </location>
</feature>
<gene>
    <name evidence="2" type="ORF">NDU88_000488</name>
    <name evidence="3" type="ORF">NDU88_000490</name>
</gene>
<comment type="caution">
    <text evidence="3">The sequence shown here is derived from an EMBL/GenBank/DDBJ whole genome shotgun (WGS) entry which is preliminary data.</text>
</comment>
<sequence>MMSRGLASLGGLGRSMTGSLGCPEGECVWRRQAGRASGDLDRGLALAHLCAFARPTLLYRLLSSLMWRGVQRLFRKRRDDADRPHSIIACLLRHVQTHQLLQAAREHSPFRLDDLEVRLTPDFSKETSKRRRAFLATQPRLRKLDVKYGFFEPARMWITKNGVSRDFYDPEDLQVFLEGLQNQTQSMDTASSIWTQDPLGPLQSVALSAPTPEDMGQTTAGSHPRGRDLERLTNSHDDRGQVVQAVAMHNQIAASDKSCSPLKPTLTPT</sequence>
<evidence type="ECO:0000256" key="1">
    <source>
        <dbReference type="SAM" id="MobiDB-lite"/>
    </source>
</evidence>
<evidence type="ECO:0000313" key="4">
    <source>
        <dbReference type="Proteomes" id="UP001066276"/>
    </source>
</evidence>
<evidence type="ECO:0000313" key="2">
    <source>
        <dbReference type="EMBL" id="KAJ1121982.1"/>
    </source>
</evidence>
<proteinExistence type="predicted"/>
<reference evidence="3" key="1">
    <citation type="journal article" date="2022" name="bioRxiv">
        <title>Sequencing and chromosome-scale assembly of the giantPleurodeles waltlgenome.</title>
        <authorList>
            <person name="Brown T."/>
            <person name="Elewa A."/>
            <person name="Iarovenko S."/>
            <person name="Subramanian E."/>
            <person name="Araus A.J."/>
            <person name="Petzold A."/>
            <person name="Susuki M."/>
            <person name="Suzuki K.-i.T."/>
            <person name="Hayashi T."/>
            <person name="Toyoda A."/>
            <person name="Oliveira C."/>
            <person name="Osipova E."/>
            <person name="Leigh N.D."/>
            <person name="Simon A."/>
            <person name="Yun M.H."/>
        </authorList>
    </citation>
    <scope>NUCLEOTIDE SEQUENCE</scope>
    <source>
        <strain evidence="3">20211129_DDA</strain>
        <tissue evidence="3">Liver</tissue>
    </source>
</reference>
<name>A0AAV7P550_PLEWA</name>
<organism evidence="3 4">
    <name type="scientific">Pleurodeles waltl</name>
    <name type="common">Iberian ribbed newt</name>
    <dbReference type="NCBI Taxonomy" id="8319"/>
    <lineage>
        <taxon>Eukaryota</taxon>
        <taxon>Metazoa</taxon>
        <taxon>Chordata</taxon>
        <taxon>Craniata</taxon>
        <taxon>Vertebrata</taxon>
        <taxon>Euteleostomi</taxon>
        <taxon>Amphibia</taxon>
        <taxon>Batrachia</taxon>
        <taxon>Caudata</taxon>
        <taxon>Salamandroidea</taxon>
        <taxon>Salamandridae</taxon>
        <taxon>Pleurodelinae</taxon>
        <taxon>Pleurodeles</taxon>
    </lineage>
</organism>